<reference evidence="2 3" key="1">
    <citation type="submission" date="2024-10" db="EMBL/GenBank/DDBJ databases">
        <title>The Natural Products Discovery Center: Release of the First 8490 Sequenced Strains for Exploring Actinobacteria Biosynthetic Diversity.</title>
        <authorList>
            <person name="Kalkreuter E."/>
            <person name="Kautsar S.A."/>
            <person name="Yang D."/>
            <person name="Bader C.D."/>
            <person name="Teijaro C.N."/>
            <person name="Fluegel L."/>
            <person name="Davis C.M."/>
            <person name="Simpson J.R."/>
            <person name="Lauterbach L."/>
            <person name="Steele A.D."/>
            <person name="Gui C."/>
            <person name="Meng S."/>
            <person name="Li G."/>
            <person name="Viehrig K."/>
            <person name="Ye F."/>
            <person name="Su P."/>
            <person name="Kiefer A.F."/>
            <person name="Nichols A."/>
            <person name="Cepeda A.J."/>
            <person name="Yan W."/>
            <person name="Fan B."/>
            <person name="Jiang Y."/>
            <person name="Adhikari A."/>
            <person name="Zheng C.-J."/>
            <person name="Schuster L."/>
            <person name="Cowan T.M."/>
            <person name="Smanski M.J."/>
            <person name="Chevrette M.G."/>
            <person name="De Carvalho L.P.S."/>
            <person name="Shen B."/>
        </authorList>
    </citation>
    <scope>NUCLEOTIDE SEQUENCE [LARGE SCALE GENOMIC DNA]</scope>
    <source>
        <strain evidence="2 3">NPDC051599</strain>
    </source>
</reference>
<accession>A0ABW7Y7E9</accession>
<keyword evidence="3" id="KW-1185">Reference proteome</keyword>
<dbReference type="RefSeq" id="WP_398658003.1">
    <property type="nucleotide sequence ID" value="NZ_JBITDC010000007.1"/>
</dbReference>
<evidence type="ECO:0008006" key="4">
    <source>
        <dbReference type="Google" id="ProtNLM"/>
    </source>
</evidence>
<dbReference type="Proteomes" id="UP001612415">
    <property type="component" value="Unassembled WGS sequence"/>
</dbReference>
<proteinExistence type="predicted"/>
<feature type="signal peptide" evidence="1">
    <location>
        <begin position="1"/>
        <end position="18"/>
    </location>
</feature>
<keyword evidence="1" id="KW-0732">Signal</keyword>
<name>A0ABW7Y7E9_STRCE</name>
<feature type="chain" id="PRO_5046598981" description="Secreted protein" evidence="1">
    <location>
        <begin position="19"/>
        <end position="167"/>
    </location>
</feature>
<sequence>MFLRARILLVSGAFSALGAIIGIPLAAADDSPPEATDVPPVAVEQFDYPGAADILTTQGIKLKKGDGHVLLVDCDSTSDQIKVYTVKDDVVGRKANYCFRATTPSGYLTLELPRVFALETGQHPISADLTANGETTTVKVEEGGFESVGEGTVGGPRSVLVEIRVTG</sequence>
<protein>
    <recommendedName>
        <fullName evidence="4">Secreted protein</fullName>
    </recommendedName>
</protein>
<gene>
    <name evidence="2" type="ORF">ACIA8P_22260</name>
</gene>
<dbReference type="EMBL" id="JBITDC010000007">
    <property type="protein sequence ID" value="MFI5677358.1"/>
    <property type="molecule type" value="Genomic_DNA"/>
</dbReference>
<comment type="caution">
    <text evidence="2">The sequence shown here is derived from an EMBL/GenBank/DDBJ whole genome shotgun (WGS) entry which is preliminary data.</text>
</comment>
<organism evidence="2 3">
    <name type="scientific">Streptomyces cellulosae</name>
    <dbReference type="NCBI Taxonomy" id="1968"/>
    <lineage>
        <taxon>Bacteria</taxon>
        <taxon>Bacillati</taxon>
        <taxon>Actinomycetota</taxon>
        <taxon>Actinomycetes</taxon>
        <taxon>Kitasatosporales</taxon>
        <taxon>Streptomycetaceae</taxon>
        <taxon>Streptomyces</taxon>
    </lineage>
</organism>
<evidence type="ECO:0000256" key="1">
    <source>
        <dbReference type="SAM" id="SignalP"/>
    </source>
</evidence>
<evidence type="ECO:0000313" key="2">
    <source>
        <dbReference type="EMBL" id="MFI5677358.1"/>
    </source>
</evidence>
<evidence type="ECO:0000313" key="3">
    <source>
        <dbReference type="Proteomes" id="UP001612415"/>
    </source>
</evidence>